<comment type="caution">
    <text evidence="1">The sequence shown here is derived from an EMBL/GenBank/DDBJ whole genome shotgun (WGS) entry which is preliminary data.</text>
</comment>
<dbReference type="EMBL" id="RDQH01000341">
    <property type="protein sequence ID" value="RXH73014.1"/>
    <property type="molecule type" value="Genomic_DNA"/>
</dbReference>
<name>A0A498HRV7_MALDO</name>
<dbReference type="Proteomes" id="UP000290289">
    <property type="component" value="Chromosome 15"/>
</dbReference>
<evidence type="ECO:0000313" key="1">
    <source>
        <dbReference type="EMBL" id="RXH73014.1"/>
    </source>
</evidence>
<protein>
    <submittedName>
        <fullName evidence="1">Uncharacterized protein</fullName>
    </submittedName>
</protein>
<keyword evidence="2" id="KW-1185">Reference proteome</keyword>
<dbReference type="AlphaFoldDB" id="A0A498HRV7"/>
<accession>A0A498HRV7</accession>
<reference evidence="1 2" key="1">
    <citation type="submission" date="2018-10" db="EMBL/GenBank/DDBJ databases">
        <title>A high-quality apple genome assembly.</title>
        <authorList>
            <person name="Hu J."/>
        </authorList>
    </citation>
    <scope>NUCLEOTIDE SEQUENCE [LARGE SCALE GENOMIC DNA]</scope>
    <source>
        <strain evidence="2">cv. HFTH1</strain>
        <tissue evidence="1">Young leaf</tissue>
    </source>
</reference>
<proteinExistence type="predicted"/>
<gene>
    <name evidence="1" type="ORF">DVH24_012698</name>
</gene>
<organism evidence="1 2">
    <name type="scientific">Malus domestica</name>
    <name type="common">Apple</name>
    <name type="synonym">Pyrus malus</name>
    <dbReference type="NCBI Taxonomy" id="3750"/>
    <lineage>
        <taxon>Eukaryota</taxon>
        <taxon>Viridiplantae</taxon>
        <taxon>Streptophyta</taxon>
        <taxon>Embryophyta</taxon>
        <taxon>Tracheophyta</taxon>
        <taxon>Spermatophyta</taxon>
        <taxon>Magnoliopsida</taxon>
        <taxon>eudicotyledons</taxon>
        <taxon>Gunneridae</taxon>
        <taxon>Pentapetalae</taxon>
        <taxon>rosids</taxon>
        <taxon>fabids</taxon>
        <taxon>Rosales</taxon>
        <taxon>Rosaceae</taxon>
        <taxon>Amygdaloideae</taxon>
        <taxon>Maleae</taxon>
        <taxon>Malus</taxon>
    </lineage>
</organism>
<sequence length="79" mass="9620">MFLNKQVNIMVDDVFHFYVYQPLSYVRFELMRRTNNDIKNYWNNNLCKTPQQEDKLSCRPSTSTEFSDTIYNNQKLKKN</sequence>
<evidence type="ECO:0000313" key="2">
    <source>
        <dbReference type="Proteomes" id="UP000290289"/>
    </source>
</evidence>